<dbReference type="AlphaFoldDB" id="A0A1A6GP32"/>
<accession>A0A1A6GP32</accession>
<organism evidence="2 3">
    <name type="scientific">Neotoma lepida</name>
    <name type="common">Desert woodrat</name>
    <dbReference type="NCBI Taxonomy" id="56216"/>
    <lineage>
        <taxon>Eukaryota</taxon>
        <taxon>Metazoa</taxon>
        <taxon>Chordata</taxon>
        <taxon>Craniata</taxon>
        <taxon>Vertebrata</taxon>
        <taxon>Euteleostomi</taxon>
        <taxon>Mammalia</taxon>
        <taxon>Eutheria</taxon>
        <taxon>Euarchontoglires</taxon>
        <taxon>Glires</taxon>
        <taxon>Rodentia</taxon>
        <taxon>Myomorpha</taxon>
        <taxon>Muroidea</taxon>
        <taxon>Cricetidae</taxon>
        <taxon>Neotominae</taxon>
        <taxon>Neotoma</taxon>
    </lineage>
</organism>
<evidence type="ECO:0000256" key="1">
    <source>
        <dbReference type="SAM" id="MobiDB-lite"/>
    </source>
</evidence>
<keyword evidence="3" id="KW-1185">Reference proteome</keyword>
<protein>
    <submittedName>
        <fullName evidence="2">Uncharacterized protein</fullName>
    </submittedName>
</protein>
<gene>
    <name evidence="2" type="ORF">A6R68_03882</name>
</gene>
<sequence>MDPFLPPVFNVLSVPSSLTQWTVVSHPRAQPMVRELGPTSQLNGGSGTEMAPPPKGRRPLATHEAGLFAVFAARRAQPSSADSLPP</sequence>
<dbReference type="EMBL" id="LZPO01078268">
    <property type="protein sequence ID" value="OBS67619.1"/>
    <property type="molecule type" value="Genomic_DNA"/>
</dbReference>
<evidence type="ECO:0000313" key="3">
    <source>
        <dbReference type="Proteomes" id="UP000092124"/>
    </source>
</evidence>
<proteinExistence type="predicted"/>
<evidence type="ECO:0000313" key="2">
    <source>
        <dbReference type="EMBL" id="OBS67619.1"/>
    </source>
</evidence>
<reference evidence="2 3" key="1">
    <citation type="submission" date="2016-06" db="EMBL/GenBank/DDBJ databases">
        <title>The Draft Genome Sequence and Annotation of the Desert Woodrat Neotoma lepida.</title>
        <authorList>
            <person name="Campbell M."/>
            <person name="Oakeson K.F."/>
            <person name="Yandell M."/>
            <person name="Halpert J.R."/>
            <person name="Dearing D."/>
        </authorList>
    </citation>
    <scope>NUCLEOTIDE SEQUENCE [LARGE SCALE GENOMIC DNA]</scope>
    <source>
        <strain evidence="2">417</strain>
        <tissue evidence="2">Liver</tissue>
    </source>
</reference>
<feature type="region of interest" description="Disordered" evidence="1">
    <location>
        <begin position="35"/>
        <end position="60"/>
    </location>
</feature>
<name>A0A1A6GP32_NEOLE</name>
<comment type="caution">
    <text evidence="2">The sequence shown here is derived from an EMBL/GenBank/DDBJ whole genome shotgun (WGS) entry which is preliminary data.</text>
</comment>
<dbReference type="Proteomes" id="UP000092124">
    <property type="component" value="Unassembled WGS sequence"/>
</dbReference>